<evidence type="ECO:0000313" key="12">
    <source>
        <dbReference type="Proteomes" id="UP001374579"/>
    </source>
</evidence>
<evidence type="ECO:0000256" key="6">
    <source>
        <dbReference type="ARBA" id="ARBA00022679"/>
    </source>
</evidence>
<dbReference type="GO" id="GO:0032259">
    <property type="term" value="P:methylation"/>
    <property type="evidence" value="ECO:0007669"/>
    <property type="project" value="UniProtKB-KW"/>
</dbReference>
<proteinExistence type="inferred from homology"/>
<evidence type="ECO:0000256" key="4">
    <source>
        <dbReference type="ARBA" id="ARBA00022490"/>
    </source>
</evidence>
<reference evidence="11 12" key="1">
    <citation type="submission" date="2024-02" db="EMBL/GenBank/DDBJ databases">
        <title>Chromosome-scale genome assembly of the rough periwinkle Littorina saxatilis.</title>
        <authorList>
            <person name="De Jode A."/>
            <person name="Faria R."/>
            <person name="Formenti G."/>
            <person name="Sims Y."/>
            <person name="Smith T.P."/>
            <person name="Tracey A."/>
            <person name="Wood J.M.D."/>
            <person name="Zagrodzka Z.B."/>
            <person name="Johannesson K."/>
            <person name="Butlin R.K."/>
            <person name="Leder E.H."/>
        </authorList>
    </citation>
    <scope>NUCLEOTIDE SEQUENCE [LARGE SCALE GENOMIC DNA]</scope>
    <source>
        <strain evidence="11">Snail1</strain>
        <tissue evidence="11">Muscle</tissue>
    </source>
</reference>
<evidence type="ECO:0000256" key="7">
    <source>
        <dbReference type="ARBA" id="ARBA00022691"/>
    </source>
</evidence>
<keyword evidence="5" id="KW-0489">Methyltransferase</keyword>
<dbReference type="GO" id="GO:0018064">
    <property type="term" value="F:protein-L-histidine N-tele-methyltransferase activity"/>
    <property type="evidence" value="ECO:0007669"/>
    <property type="project" value="UniProtKB-EC"/>
</dbReference>
<dbReference type="SUPFAM" id="SSF53335">
    <property type="entry name" value="S-adenosyl-L-methionine-dependent methyltransferases"/>
    <property type="match status" value="1"/>
</dbReference>
<evidence type="ECO:0000256" key="3">
    <source>
        <dbReference type="ARBA" id="ARBA00012533"/>
    </source>
</evidence>
<evidence type="ECO:0000256" key="1">
    <source>
        <dbReference type="ARBA" id="ARBA00004123"/>
    </source>
</evidence>
<keyword evidence="7" id="KW-0949">S-adenosyl-L-methionine</keyword>
<protein>
    <recommendedName>
        <fullName evidence="3">protein-histidine N-methyltransferase</fullName>
        <ecNumber evidence="3">2.1.1.85</ecNumber>
    </recommendedName>
</protein>
<evidence type="ECO:0000256" key="5">
    <source>
        <dbReference type="ARBA" id="ARBA00022603"/>
    </source>
</evidence>
<dbReference type="PANTHER" id="PTHR14614:SF39">
    <property type="entry name" value="HISTIDINE PROTEIN METHYLTRANSFERASE 1 HOMOLOG"/>
    <property type="match status" value="1"/>
</dbReference>
<dbReference type="GO" id="GO:0005737">
    <property type="term" value="C:cytoplasm"/>
    <property type="evidence" value="ECO:0007669"/>
    <property type="project" value="UniProtKB-SubCell"/>
</dbReference>
<evidence type="ECO:0000256" key="10">
    <source>
        <dbReference type="SAM" id="MobiDB-lite"/>
    </source>
</evidence>
<dbReference type="InterPro" id="IPR029063">
    <property type="entry name" value="SAM-dependent_MTases_sf"/>
</dbReference>
<evidence type="ECO:0000256" key="9">
    <source>
        <dbReference type="ARBA" id="ARBA00038126"/>
    </source>
</evidence>
<dbReference type="CDD" id="cd02440">
    <property type="entry name" value="AdoMet_MTases"/>
    <property type="match status" value="1"/>
</dbReference>
<gene>
    <name evidence="11" type="ORF">V1264_014025</name>
</gene>
<evidence type="ECO:0000256" key="8">
    <source>
        <dbReference type="ARBA" id="ARBA00023242"/>
    </source>
</evidence>
<dbReference type="Gene3D" id="3.40.50.150">
    <property type="entry name" value="Vaccinia Virus protein VP39"/>
    <property type="match status" value="1"/>
</dbReference>
<evidence type="ECO:0000313" key="11">
    <source>
        <dbReference type="EMBL" id="KAK7110097.1"/>
    </source>
</evidence>
<feature type="region of interest" description="Disordered" evidence="10">
    <location>
        <begin position="1"/>
        <end position="20"/>
    </location>
</feature>
<accession>A0AAN9BR50</accession>
<dbReference type="GO" id="GO:0005634">
    <property type="term" value="C:nucleus"/>
    <property type="evidence" value="ECO:0007669"/>
    <property type="project" value="UniProtKB-SubCell"/>
</dbReference>
<dbReference type="PANTHER" id="PTHR14614">
    <property type="entry name" value="HEPATOCELLULAR CARCINOMA-ASSOCIATED ANTIGEN"/>
    <property type="match status" value="1"/>
</dbReference>
<dbReference type="Proteomes" id="UP001374579">
    <property type="component" value="Unassembled WGS sequence"/>
</dbReference>
<comment type="similarity">
    <text evidence="9">Belongs to the methyltransferase superfamily. METTL18 family.</text>
</comment>
<keyword evidence="6" id="KW-0808">Transferase</keyword>
<dbReference type="AlphaFoldDB" id="A0AAN9BR50"/>
<dbReference type="EC" id="2.1.1.85" evidence="3"/>
<sequence>MAEFRFNFGEPDDDASDGSKCEGDKGLGNININANKTTAVEVCWIPSDRHLDVQKLQKKQHTFGKHTLLTVTTAAVEDYLLQQKKEETCEVVQAITGHSDLVAGQYEGGLKVWECSIDLCEYLADCDLPVEGGKVLELGCGGGLPGMLATKMGAASVHFQDFNQEVLEVYTMVNLVLNNIDRSSCAFFAGDWDSFASLADSVDNRYDLILTSETIYNVDSYPKLLRVFSLLLTKSGVVLVAAKCDYFGVGGSVPSFIQYIQANGQFEVETVKHINTGVPRKILQVTRA</sequence>
<keyword evidence="4" id="KW-0963">Cytoplasm</keyword>
<dbReference type="Pfam" id="PF10294">
    <property type="entry name" value="Methyltransf_16"/>
    <property type="match status" value="1"/>
</dbReference>
<comment type="caution">
    <text evidence="11">The sequence shown here is derived from an EMBL/GenBank/DDBJ whole genome shotgun (WGS) entry which is preliminary data.</text>
</comment>
<keyword evidence="12" id="KW-1185">Reference proteome</keyword>
<name>A0AAN9BR50_9CAEN</name>
<evidence type="ECO:0000256" key="2">
    <source>
        <dbReference type="ARBA" id="ARBA00004496"/>
    </source>
</evidence>
<dbReference type="EMBL" id="JBAMIC010000003">
    <property type="protein sequence ID" value="KAK7110097.1"/>
    <property type="molecule type" value="Genomic_DNA"/>
</dbReference>
<comment type="subcellular location">
    <subcellularLocation>
        <location evidence="2">Cytoplasm</location>
    </subcellularLocation>
    <subcellularLocation>
        <location evidence="1">Nucleus</location>
    </subcellularLocation>
</comment>
<keyword evidence="8" id="KW-0539">Nucleus</keyword>
<organism evidence="11 12">
    <name type="scientific">Littorina saxatilis</name>
    <dbReference type="NCBI Taxonomy" id="31220"/>
    <lineage>
        <taxon>Eukaryota</taxon>
        <taxon>Metazoa</taxon>
        <taxon>Spiralia</taxon>
        <taxon>Lophotrochozoa</taxon>
        <taxon>Mollusca</taxon>
        <taxon>Gastropoda</taxon>
        <taxon>Caenogastropoda</taxon>
        <taxon>Littorinimorpha</taxon>
        <taxon>Littorinoidea</taxon>
        <taxon>Littorinidae</taxon>
        <taxon>Littorina</taxon>
    </lineage>
</organism>
<dbReference type="InterPro" id="IPR019410">
    <property type="entry name" value="Methyltransf_16"/>
</dbReference>